<dbReference type="InterPro" id="IPR029072">
    <property type="entry name" value="YebC-like"/>
</dbReference>
<dbReference type="InterPro" id="IPR002876">
    <property type="entry name" value="Transcrip_reg_TACO1-like"/>
</dbReference>
<dbReference type="FunFam" id="3.30.70.980:FF:000008">
    <property type="entry name" value="Translational activator of cytochrome c oxidase 1"/>
    <property type="match status" value="1"/>
</dbReference>
<evidence type="ECO:0000259" key="1">
    <source>
        <dbReference type="Pfam" id="PF01709"/>
    </source>
</evidence>
<sequence length="181" mass="20264">MPKASINAITEKCQKSMENAKEYFLEYRGLDGVCLLIQLYTDNPKRGKGFVNVAVKRTGVSETKNTGSVRHVFEEKGLILAAAKIGNKKISLADAEEHAIEAEAEEVEHLGDNIQFLCDPKELHSVKTRLQEFGYDIESSELEFLPRSPIELDENGMQALAAIIERIEDIEDVLKVYPNIV</sequence>
<accession>A0A6A7FWJ6</accession>
<dbReference type="Pfam" id="PF01709">
    <property type="entry name" value="Transcrip_reg"/>
    <property type="match status" value="1"/>
</dbReference>
<dbReference type="PANTHER" id="PTHR12532:SF0">
    <property type="entry name" value="TRANSLATIONAL ACTIVATOR OF CYTOCHROME C OXIDASE 1"/>
    <property type="match status" value="1"/>
</dbReference>
<dbReference type="InterPro" id="IPR026564">
    <property type="entry name" value="Transcrip_reg_TACO1-like_dom3"/>
</dbReference>
<dbReference type="AlphaFoldDB" id="A0A6A7FWJ6"/>
<proteinExistence type="evidence at transcript level"/>
<dbReference type="InterPro" id="IPR048300">
    <property type="entry name" value="TACO1_YebC-like_2nd/3rd_dom"/>
</dbReference>
<name>A0A6A7FWJ6_9CRUS</name>
<dbReference type="GO" id="GO:0005739">
    <property type="term" value="C:mitochondrion"/>
    <property type="evidence" value="ECO:0007669"/>
    <property type="project" value="TreeGrafter"/>
</dbReference>
<dbReference type="PANTHER" id="PTHR12532">
    <property type="entry name" value="TRANSLATIONAL ACTIVATOR OF CYTOCHROME C OXIDASE 1"/>
    <property type="match status" value="1"/>
</dbReference>
<dbReference type="Gene3D" id="3.30.70.980">
    <property type="match status" value="2"/>
</dbReference>
<protein>
    <submittedName>
        <fullName evidence="2">Transcriptional regulatory protein FMG_0893</fullName>
    </submittedName>
</protein>
<reference evidence="2" key="1">
    <citation type="submission" date="2017-11" db="EMBL/GenBank/DDBJ databases">
        <title>The sensing device of the deep-sea amphipod.</title>
        <authorList>
            <person name="Kobayashi H."/>
            <person name="Nagahama T."/>
            <person name="Arai W."/>
            <person name="Sasagawa Y."/>
            <person name="Umeda M."/>
            <person name="Hayashi T."/>
            <person name="Nikaido I."/>
            <person name="Watanabe H."/>
            <person name="Oguri K."/>
            <person name="Kitazato H."/>
            <person name="Fujioka K."/>
            <person name="Kido Y."/>
            <person name="Takami H."/>
        </authorList>
    </citation>
    <scope>NUCLEOTIDE SEQUENCE</scope>
    <source>
        <tissue evidence="2">Whole body</tissue>
    </source>
</reference>
<feature type="domain" description="TACO1/YebC-like second and third" evidence="1">
    <location>
        <begin position="21"/>
        <end position="180"/>
    </location>
</feature>
<organism evidence="2">
    <name type="scientific">Hirondellea gigas</name>
    <dbReference type="NCBI Taxonomy" id="1518452"/>
    <lineage>
        <taxon>Eukaryota</taxon>
        <taxon>Metazoa</taxon>
        <taxon>Ecdysozoa</taxon>
        <taxon>Arthropoda</taxon>
        <taxon>Crustacea</taxon>
        <taxon>Multicrustacea</taxon>
        <taxon>Malacostraca</taxon>
        <taxon>Eumalacostraca</taxon>
        <taxon>Peracarida</taxon>
        <taxon>Amphipoda</taxon>
        <taxon>Amphilochidea</taxon>
        <taxon>Lysianassida</taxon>
        <taxon>Lysianassidira</taxon>
        <taxon>Lysianassoidea</taxon>
        <taxon>Lysianassidae</taxon>
        <taxon>Hirondellea</taxon>
    </lineage>
</organism>
<dbReference type="EMBL" id="IACT01003688">
    <property type="protein sequence ID" value="LAC22917.1"/>
    <property type="molecule type" value="mRNA"/>
</dbReference>
<evidence type="ECO:0000313" key="2">
    <source>
        <dbReference type="EMBL" id="LAC22917.1"/>
    </source>
</evidence>
<dbReference type="SUPFAM" id="SSF75625">
    <property type="entry name" value="YebC-like"/>
    <property type="match status" value="1"/>
</dbReference>